<dbReference type="InterPro" id="IPR005595">
    <property type="entry name" value="TRAP_alpha"/>
</dbReference>
<dbReference type="OMA" id="LFNFART"/>
<name>A0A5J4YVL2_PORPP</name>
<dbReference type="EMBL" id="VRMN01000004">
    <property type="protein sequence ID" value="KAA8494447.1"/>
    <property type="molecule type" value="Genomic_DNA"/>
</dbReference>
<evidence type="ECO:0000313" key="10">
    <source>
        <dbReference type="Proteomes" id="UP000324585"/>
    </source>
</evidence>
<dbReference type="AlphaFoldDB" id="A0A5J4YVL2"/>
<evidence type="ECO:0000256" key="2">
    <source>
        <dbReference type="ARBA" id="ARBA00022692"/>
    </source>
</evidence>
<evidence type="ECO:0000256" key="1">
    <source>
        <dbReference type="ARBA" id="ARBA00004115"/>
    </source>
</evidence>
<feature type="chain" id="PRO_5023863211" evidence="8">
    <location>
        <begin position="33"/>
        <end position="469"/>
    </location>
</feature>
<keyword evidence="6 7" id="KW-0472">Membrane</keyword>
<proteinExistence type="predicted"/>
<protein>
    <submittedName>
        <fullName evidence="9">Translocon-associated protein subunit alpha</fullName>
    </submittedName>
</protein>
<dbReference type="PANTHER" id="PTHR12924:SF0">
    <property type="entry name" value="TRANSLOCON-ASSOCIATED PROTEIN SUBUNIT ALPHA"/>
    <property type="match status" value="1"/>
</dbReference>
<dbReference type="Proteomes" id="UP000324585">
    <property type="component" value="Unassembled WGS sequence"/>
</dbReference>
<evidence type="ECO:0000256" key="3">
    <source>
        <dbReference type="ARBA" id="ARBA00022729"/>
    </source>
</evidence>
<accession>A0A5J4YVL2</accession>
<evidence type="ECO:0000256" key="6">
    <source>
        <dbReference type="ARBA" id="ARBA00023136"/>
    </source>
</evidence>
<keyword evidence="2 7" id="KW-0812">Transmembrane</keyword>
<keyword evidence="3 8" id="KW-0732">Signal</keyword>
<keyword evidence="5 7" id="KW-1133">Transmembrane helix</keyword>
<sequence length="469" mass="52103">MWRRSGRGAHAATAVAAALLALVAVVVLGVNADEGDDVFVEMMDAEDIGDLAGAGHGLHDNEMDAVVRAQKEKMKRQMSRAHPLTDMPDSMDGVVSAFMIEGDGRTGTQAQPADADAAVPVFVMGKESKIVGALSNSGPLPIHVGGVMGSLSNKADFTNYIQNYTYEFVNRTLFPGEQTSFVYAFKPYERLEATEYILAISVFYDSLEVVQEMLQPAGLHSQTFFNQTVSMLERESAIDNRVFYILLVVITVVLIAVILSWTTISKMIRNQRKKRGAPVAKETGTRVVADDAWLASHKELQASAGVVQRKKAAPRHLLQKHLAAHKRNHFGLDELRIKRQDKPRLRGRRVGFVLFQKRHEAVITLPLSEQGVEAVAIGLLYGVDEHRILDSIRSKRIQLGRRQHVTHGGLVLLVMLAPDLFNFARTRLFHQRQLDHFAQTLGHGQREAFHFAPGRRRHARNKHVAAHAS</sequence>
<dbReference type="PANTHER" id="PTHR12924">
    <property type="entry name" value="TRANSLOCON-ASSOCIATED PROTEIN, ALPHA SUBUNIT"/>
    <property type="match status" value="1"/>
</dbReference>
<comment type="subcellular location">
    <subcellularLocation>
        <location evidence="1">Endoplasmic reticulum membrane</location>
        <topology evidence="1">Single-pass type I membrane protein</topology>
    </subcellularLocation>
</comment>
<evidence type="ECO:0000256" key="8">
    <source>
        <dbReference type="SAM" id="SignalP"/>
    </source>
</evidence>
<comment type="caution">
    <text evidence="9">The sequence shown here is derived from an EMBL/GenBank/DDBJ whole genome shotgun (WGS) entry which is preliminary data.</text>
</comment>
<evidence type="ECO:0000313" key="9">
    <source>
        <dbReference type="EMBL" id="KAA8494447.1"/>
    </source>
</evidence>
<dbReference type="OrthoDB" id="1926781at2759"/>
<feature type="transmembrane region" description="Helical" evidence="7">
    <location>
        <begin position="242"/>
        <end position="264"/>
    </location>
</feature>
<evidence type="ECO:0000256" key="7">
    <source>
        <dbReference type="SAM" id="Phobius"/>
    </source>
</evidence>
<organism evidence="9 10">
    <name type="scientific">Porphyridium purpureum</name>
    <name type="common">Red alga</name>
    <name type="synonym">Porphyridium cruentum</name>
    <dbReference type="NCBI Taxonomy" id="35688"/>
    <lineage>
        <taxon>Eukaryota</taxon>
        <taxon>Rhodophyta</taxon>
        <taxon>Bangiophyceae</taxon>
        <taxon>Porphyridiales</taxon>
        <taxon>Porphyridiaceae</taxon>
        <taxon>Porphyridium</taxon>
    </lineage>
</organism>
<reference evidence="10" key="1">
    <citation type="journal article" date="2019" name="Nat. Commun.">
        <title>Expansion of phycobilisome linker gene families in mesophilic red algae.</title>
        <authorList>
            <person name="Lee J."/>
            <person name="Kim D."/>
            <person name="Bhattacharya D."/>
            <person name="Yoon H.S."/>
        </authorList>
    </citation>
    <scope>NUCLEOTIDE SEQUENCE [LARGE SCALE GENOMIC DNA]</scope>
    <source>
        <strain evidence="10">CCMP 1328</strain>
    </source>
</reference>
<gene>
    <name evidence="9" type="ORF">FVE85_2688</name>
</gene>
<evidence type="ECO:0000256" key="5">
    <source>
        <dbReference type="ARBA" id="ARBA00022989"/>
    </source>
</evidence>
<keyword evidence="10" id="KW-1185">Reference proteome</keyword>
<dbReference type="GO" id="GO:0005789">
    <property type="term" value="C:endoplasmic reticulum membrane"/>
    <property type="evidence" value="ECO:0007669"/>
    <property type="project" value="UniProtKB-SubCell"/>
</dbReference>
<feature type="signal peptide" evidence="8">
    <location>
        <begin position="1"/>
        <end position="32"/>
    </location>
</feature>
<dbReference type="Pfam" id="PF03896">
    <property type="entry name" value="TRAP_alpha"/>
    <property type="match status" value="1"/>
</dbReference>
<keyword evidence="4" id="KW-0256">Endoplasmic reticulum</keyword>
<evidence type="ECO:0000256" key="4">
    <source>
        <dbReference type="ARBA" id="ARBA00022824"/>
    </source>
</evidence>